<protein>
    <submittedName>
        <fullName evidence="10">Putative E3 ubiquitin-protein ligase RNF13</fullName>
    </submittedName>
</protein>
<evidence type="ECO:0000259" key="9">
    <source>
        <dbReference type="Pfam" id="PF02225"/>
    </source>
</evidence>
<dbReference type="GO" id="GO:0016020">
    <property type="term" value="C:membrane"/>
    <property type="evidence" value="ECO:0007669"/>
    <property type="project" value="UniProtKB-SubCell"/>
</dbReference>
<feature type="domain" description="PA" evidence="9">
    <location>
        <begin position="70"/>
        <end position="150"/>
    </location>
</feature>
<dbReference type="SUPFAM" id="SSF52025">
    <property type="entry name" value="PA domain"/>
    <property type="match status" value="1"/>
</dbReference>
<accession>A0A2G8KHA9</accession>
<dbReference type="GO" id="GO:0005737">
    <property type="term" value="C:cytoplasm"/>
    <property type="evidence" value="ECO:0007669"/>
    <property type="project" value="UniProtKB-ARBA"/>
</dbReference>
<evidence type="ECO:0000256" key="7">
    <source>
        <dbReference type="ARBA" id="ARBA00023136"/>
    </source>
</evidence>
<feature type="transmembrane region" description="Helical" evidence="8">
    <location>
        <begin position="12"/>
        <end position="34"/>
    </location>
</feature>
<dbReference type="Proteomes" id="UP000230750">
    <property type="component" value="Unassembled WGS sequence"/>
</dbReference>
<comment type="subcellular location">
    <subcellularLocation>
        <location evidence="1">Membrane</location>
    </subcellularLocation>
</comment>
<keyword evidence="6 8" id="KW-1133">Transmembrane helix</keyword>
<dbReference type="Pfam" id="PF02225">
    <property type="entry name" value="PA"/>
    <property type="match status" value="1"/>
</dbReference>
<keyword evidence="2 8" id="KW-0812">Transmembrane</keyword>
<feature type="transmembrane region" description="Helical" evidence="8">
    <location>
        <begin position="175"/>
        <end position="201"/>
    </location>
</feature>
<dbReference type="CDD" id="cd02123">
    <property type="entry name" value="PA_C_RZF_like"/>
    <property type="match status" value="1"/>
</dbReference>
<proteinExistence type="predicted"/>
<evidence type="ECO:0000256" key="8">
    <source>
        <dbReference type="SAM" id="Phobius"/>
    </source>
</evidence>
<keyword evidence="5" id="KW-0862">Zinc</keyword>
<feature type="non-terminal residue" evidence="10">
    <location>
        <position position="227"/>
    </location>
</feature>
<dbReference type="STRING" id="307972.A0A2G8KHA9"/>
<dbReference type="OrthoDB" id="8062037at2759"/>
<dbReference type="InterPro" id="IPR046450">
    <property type="entry name" value="PA_dom_sf"/>
</dbReference>
<name>A0A2G8KHA9_STIJA</name>
<evidence type="ECO:0000256" key="3">
    <source>
        <dbReference type="ARBA" id="ARBA00022723"/>
    </source>
</evidence>
<dbReference type="Gene3D" id="3.50.30.30">
    <property type="match status" value="1"/>
</dbReference>
<dbReference type="GO" id="GO:0008270">
    <property type="term" value="F:zinc ion binding"/>
    <property type="evidence" value="ECO:0007669"/>
    <property type="project" value="UniProtKB-KW"/>
</dbReference>
<reference evidence="10 11" key="1">
    <citation type="journal article" date="2017" name="PLoS Biol.">
        <title>The sea cucumber genome provides insights into morphological evolution and visceral regeneration.</title>
        <authorList>
            <person name="Zhang X."/>
            <person name="Sun L."/>
            <person name="Yuan J."/>
            <person name="Sun Y."/>
            <person name="Gao Y."/>
            <person name="Zhang L."/>
            <person name="Li S."/>
            <person name="Dai H."/>
            <person name="Hamel J.F."/>
            <person name="Liu C."/>
            <person name="Yu Y."/>
            <person name="Liu S."/>
            <person name="Lin W."/>
            <person name="Guo K."/>
            <person name="Jin S."/>
            <person name="Xu P."/>
            <person name="Storey K.B."/>
            <person name="Huan P."/>
            <person name="Zhang T."/>
            <person name="Zhou Y."/>
            <person name="Zhang J."/>
            <person name="Lin C."/>
            <person name="Li X."/>
            <person name="Xing L."/>
            <person name="Huo D."/>
            <person name="Sun M."/>
            <person name="Wang L."/>
            <person name="Mercier A."/>
            <person name="Li F."/>
            <person name="Yang H."/>
            <person name="Xiang J."/>
        </authorList>
    </citation>
    <scope>NUCLEOTIDE SEQUENCE [LARGE SCALE GENOMIC DNA]</scope>
    <source>
        <strain evidence="10">Shaxun</strain>
        <tissue evidence="10">Muscle</tissue>
    </source>
</reference>
<evidence type="ECO:0000313" key="10">
    <source>
        <dbReference type="EMBL" id="PIK47384.1"/>
    </source>
</evidence>
<evidence type="ECO:0000256" key="2">
    <source>
        <dbReference type="ARBA" id="ARBA00022692"/>
    </source>
</evidence>
<keyword evidence="7 8" id="KW-0472">Membrane</keyword>
<dbReference type="EMBL" id="MRZV01000583">
    <property type="protein sequence ID" value="PIK47384.1"/>
    <property type="molecule type" value="Genomic_DNA"/>
</dbReference>
<dbReference type="AlphaFoldDB" id="A0A2G8KHA9"/>
<dbReference type="InterPro" id="IPR003137">
    <property type="entry name" value="PA_domain"/>
</dbReference>
<dbReference type="InterPro" id="IPR044744">
    <property type="entry name" value="ZNRF4/RNF13/RNF167_PA"/>
</dbReference>
<gene>
    <name evidence="10" type="ORF">BSL78_15745</name>
</gene>
<keyword evidence="4" id="KW-0863">Zinc-finger</keyword>
<sequence length="227" mass="25274">MALVTFTWAVHVLYSCLLFVLVLVSVSADVIVIIDNKTVVEEFASMPSTFGYPIPQDGISGYLAIASPITACTSIKSPPNVSGDPNFFALIQRGSCDFDLKVLEAQTAGFKGAIVYDDINEGLFPMTGKTYAQDVLIQSVFVAETSGLSLMNFVYDTPDRFTITLVPNSLPLPYLIYFYTFLSVIILCLLLPAIFGIAKFIRDRRRLRRIRLSKDHLKKLPIIKFKK</sequence>
<comment type="caution">
    <text evidence="10">The sequence shown here is derived from an EMBL/GenBank/DDBJ whole genome shotgun (WGS) entry which is preliminary data.</text>
</comment>
<evidence type="ECO:0000256" key="1">
    <source>
        <dbReference type="ARBA" id="ARBA00004370"/>
    </source>
</evidence>
<keyword evidence="11" id="KW-1185">Reference proteome</keyword>
<keyword evidence="3" id="KW-0479">Metal-binding</keyword>
<evidence type="ECO:0000313" key="11">
    <source>
        <dbReference type="Proteomes" id="UP000230750"/>
    </source>
</evidence>
<evidence type="ECO:0000256" key="5">
    <source>
        <dbReference type="ARBA" id="ARBA00022833"/>
    </source>
</evidence>
<evidence type="ECO:0000256" key="4">
    <source>
        <dbReference type="ARBA" id="ARBA00022771"/>
    </source>
</evidence>
<organism evidence="10 11">
    <name type="scientific">Stichopus japonicus</name>
    <name type="common">Sea cucumber</name>
    <dbReference type="NCBI Taxonomy" id="307972"/>
    <lineage>
        <taxon>Eukaryota</taxon>
        <taxon>Metazoa</taxon>
        <taxon>Echinodermata</taxon>
        <taxon>Eleutherozoa</taxon>
        <taxon>Echinozoa</taxon>
        <taxon>Holothuroidea</taxon>
        <taxon>Aspidochirotacea</taxon>
        <taxon>Aspidochirotida</taxon>
        <taxon>Stichopodidae</taxon>
        <taxon>Apostichopus</taxon>
    </lineage>
</organism>
<evidence type="ECO:0000256" key="6">
    <source>
        <dbReference type="ARBA" id="ARBA00022989"/>
    </source>
</evidence>